<comment type="caution">
    <text evidence="1">The sequence shown here is derived from an EMBL/GenBank/DDBJ whole genome shotgun (WGS) entry which is preliminary data.</text>
</comment>
<dbReference type="EMBL" id="CAJHJT010000034">
    <property type="protein sequence ID" value="CAD7006263.1"/>
    <property type="molecule type" value="Genomic_DNA"/>
</dbReference>
<feature type="non-terminal residue" evidence="1">
    <location>
        <position position="60"/>
    </location>
</feature>
<sequence>MAWLGNRSQRGVIISEIPSHTVDYRALSTSIHAFRSTPPPLIQPTTPDWAHCRQSTLKVI</sequence>
<dbReference type="Proteomes" id="UP000606786">
    <property type="component" value="Unassembled WGS sequence"/>
</dbReference>
<proteinExistence type="predicted"/>
<gene>
    <name evidence="1" type="ORF">CCAP1982_LOCUS14588</name>
</gene>
<keyword evidence="2" id="KW-1185">Reference proteome</keyword>
<protein>
    <submittedName>
        <fullName evidence="1">(Mediterranean fruit fly) hypothetical protein</fullName>
    </submittedName>
</protein>
<name>A0A811V9E9_CERCA</name>
<dbReference type="AlphaFoldDB" id="A0A811V9E9"/>
<evidence type="ECO:0000313" key="2">
    <source>
        <dbReference type="Proteomes" id="UP000606786"/>
    </source>
</evidence>
<organism evidence="1 2">
    <name type="scientific">Ceratitis capitata</name>
    <name type="common">Mediterranean fruit fly</name>
    <name type="synonym">Tephritis capitata</name>
    <dbReference type="NCBI Taxonomy" id="7213"/>
    <lineage>
        <taxon>Eukaryota</taxon>
        <taxon>Metazoa</taxon>
        <taxon>Ecdysozoa</taxon>
        <taxon>Arthropoda</taxon>
        <taxon>Hexapoda</taxon>
        <taxon>Insecta</taxon>
        <taxon>Pterygota</taxon>
        <taxon>Neoptera</taxon>
        <taxon>Endopterygota</taxon>
        <taxon>Diptera</taxon>
        <taxon>Brachycera</taxon>
        <taxon>Muscomorpha</taxon>
        <taxon>Tephritoidea</taxon>
        <taxon>Tephritidae</taxon>
        <taxon>Ceratitis</taxon>
        <taxon>Ceratitis</taxon>
    </lineage>
</organism>
<evidence type="ECO:0000313" key="1">
    <source>
        <dbReference type="EMBL" id="CAD7006263.1"/>
    </source>
</evidence>
<accession>A0A811V9E9</accession>
<reference evidence="1" key="1">
    <citation type="submission" date="2020-11" db="EMBL/GenBank/DDBJ databases">
        <authorList>
            <person name="Whitehead M."/>
        </authorList>
    </citation>
    <scope>NUCLEOTIDE SEQUENCE</scope>
    <source>
        <strain evidence="1">EGII</strain>
    </source>
</reference>